<dbReference type="HOGENOM" id="CLU_1226832_0_0_1"/>
<protein>
    <submittedName>
        <fullName evidence="2">Uncharacterized protein</fullName>
    </submittedName>
</protein>
<dbReference type="EnsemblProtists" id="HpaT808549">
    <property type="protein sequence ID" value="HpaP808549"/>
    <property type="gene ID" value="HpaG808549"/>
</dbReference>
<name>M4BQ60_HYAAE</name>
<evidence type="ECO:0000313" key="3">
    <source>
        <dbReference type="Proteomes" id="UP000011713"/>
    </source>
</evidence>
<dbReference type="STRING" id="559515.M4BQ60"/>
<dbReference type="AlphaFoldDB" id="M4BQ60"/>
<reference evidence="3" key="1">
    <citation type="journal article" date="2010" name="Science">
        <title>Signatures of adaptation to obligate biotrophy in the Hyaloperonospora arabidopsidis genome.</title>
        <authorList>
            <person name="Baxter L."/>
            <person name="Tripathy S."/>
            <person name="Ishaque N."/>
            <person name="Boot N."/>
            <person name="Cabral A."/>
            <person name="Kemen E."/>
            <person name="Thines M."/>
            <person name="Ah-Fong A."/>
            <person name="Anderson R."/>
            <person name="Badejoko W."/>
            <person name="Bittner-Eddy P."/>
            <person name="Boore J.L."/>
            <person name="Chibucos M.C."/>
            <person name="Coates M."/>
            <person name="Dehal P."/>
            <person name="Delehaunty K."/>
            <person name="Dong S."/>
            <person name="Downton P."/>
            <person name="Dumas B."/>
            <person name="Fabro G."/>
            <person name="Fronick C."/>
            <person name="Fuerstenberg S.I."/>
            <person name="Fulton L."/>
            <person name="Gaulin E."/>
            <person name="Govers F."/>
            <person name="Hughes L."/>
            <person name="Humphray S."/>
            <person name="Jiang R.H."/>
            <person name="Judelson H."/>
            <person name="Kamoun S."/>
            <person name="Kyung K."/>
            <person name="Meijer H."/>
            <person name="Minx P."/>
            <person name="Morris P."/>
            <person name="Nelson J."/>
            <person name="Phuntumart V."/>
            <person name="Qutob D."/>
            <person name="Rehmany A."/>
            <person name="Rougon-Cardoso A."/>
            <person name="Ryden P."/>
            <person name="Torto-Alalibo T."/>
            <person name="Studholme D."/>
            <person name="Wang Y."/>
            <person name="Win J."/>
            <person name="Wood J."/>
            <person name="Clifton S.W."/>
            <person name="Rogers J."/>
            <person name="Van den Ackerveken G."/>
            <person name="Jones J.D."/>
            <person name="McDowell J.M."/>
            <person name="Beynon J."/>
            <person name="Tyler B.M."/>
        </authorList>
    </citation>
    <scope>NUCLEOTIDE SEQUENCE [LARGE SCALE GENOMIC DNA]</scope>
    <source>
        <strain evidence="3">Emoy2</strain>
    </source>
</reference>
<dbReference type="VEuPathDB" id="FungiDB:HpaG808549"/>
<evidence type="ECO:0000313" key="2">
    <source>
        <dbReference type="EnsemblProtists" id="HpaP808549"/>
    </source>
</evidence>
<reference evidence="2" key="2">
    <citation type="submission" date="2015-06" db="UniProtKB">
        <authorList>
            <consortium name="EnsemblProtists"/>
        </authorList>
    </citation>
    <scope>IDENTIFICATION</scope>
    <source>
        <strain evidence="2">Emoy2</strain>
    </source>
</reference>
<evidence type="ECO:0000256" key="1">
    <source>
        <dbReference type="SAM" id="MobiDB-lite"/>
    </source>
</evidence>
<dbReference type="EMBL" id="JH598544">
    <property type="status" value="NOT_ANNOTATED_CDS"/>
    <property type="molecule type" value="Genomic_DNA"/>
</dbReference>
<keyword evidence="3" id="KW-1185">Reference proteome</keyword>
<proteinExistence type="predicted"/>
<dbReference type="Proteomes" id="UP000011713">
    <property type="component" value="Unassembled WGS sequence"/>
</dbReference>
<feature type="compositionally biased region" description="Low complexity" evidence="1">
    <location>
        <begin position="177"/>
        <end position="191"/>
    </location>
</feature>
<accession>M4BQ60</accession>
<sequence>MTRSFYGRSSDVVDKSRTLTFPTSMRFSQQSCRWICKRMKSKHVSWRTSRVSTPSLNCMGSKQCWDAHLGRTPDEVSRAKYRTKILLANLSPDMLKKDVTRIVTHEQVSAKTDEVALFKIVKKRAREHHYYHLLGSEERRARDATQGARDATSALRNQPKDPGRCAQADTKSHAVLSAPTAPATASSTPRSRSPPRDGCLVCKWMSNCKNATKEQKNADRDAQRSR</sequence>
<organism evidence="2 3">
    <name type="scientific">Hyaloperonospora arabidopsidis (strain Emoy2)</name>
    <name type="common">Downy mildew agent</name>
    <name type="synonym">Peronospora arabidopsidis</name>
    <dbReference type="NCBI Taxonomy" id="559515"/>
    <lineage>
        <taxon>Eukaryota</taxon>
        <taxon>Sar</taxon>
        <taxon>Stramenopiles</taxon>
        <taxon>Oomycota</taxon>
        <taxon>Peronosporomycetes</taxon>
        <taxon>Peronosporales</taxon>
        <taxon>Peronosporaceae</taxon>
        <taxon>Hyaloperonospora</taxon>
    </lineage>
</organism>
<dbReference type="InParanoid" id="M4BQ60"/>
<feature type="region of interest" description="Disordered" evidence="1">
    <location>
        <begin position="137"/>
        <end position="196"/>
    </location>
</feature>
<dbReference type="eggNOG" id="KOG0017">
    <property type="taxonomic scope" value="Eukaryota"/>
</dbReference>